<keyword evidence="10 15" id="KW-0798">TonB box</keyword>
<gene>
    <name evidence="17" type="ORF">CKO43_24490</name>
</gene>
<dbReference type="InterPro" id="IPR036942">
    <property type="entry name" value="Beta-barrel_TonB_sf"/>
</dbReference>
<keyword evidence="9" id="KW-0406">Ion transport</keyword>
<comment type="caution">
    <text evidence="17">The sequence shown here is derived from an EMBL/GenBank/DDBJ whole genome shotgun (WGS) entry which is preliminary data.</text>
</comment>
<dbReference type="RefSeq" id="WP_200380343.1">
    <property type="nucleotide sequence ID" value="NZ_NRRU01000176.1"/>
</dbReference>
<evidence type="ECO:0000256" key="7">
    <source>
        <dbReference type="ARBA" id="ARBA00022729"/>
    </source>
</evidence>
<keyword evidence="13 14" id="KW-0998">Cell outer membrane</keyword>
<dbReference type="CDD" id="cd01347">
    <property type="entry name" value="ligand_gated_channel"/>
    <property type="match status" value="1"/>
</dbReference>
<evidence type="ECO:0000259" key="16">
    <source>
        <dbReference type="SMART" id="SM00965"/>
    </source>
</evidence>
<dbReference type="InterPro" id="IPR010105">
    <property type="entry name" value="TonB_sidphr_rcpt"/>
</dbReference>
<keyword evidence="4 14" id="KW-1134">Transmembrane beta strand</keyword>
<dbReference type="PROSITE" id="PS52016">
    <property type="entry name" value="TONB_DEPENDENT_REC_3"/>
    <property type="match status" value="1"/>
</dbReference>
<dbReference type="PANTHER" id="PTHR32552">
    <property type="entry name" value="FERRICHROME IRON RECEPTOR-RELATED"/>
    <property type="match status" value="1"/>
</dbReference>
<evidence type="ECO:0000256" key="8">
    <source>
        <dbReference type="ARBA" id="ARBA00023004"/>
    </source>
</evidence>
<evidence type="ECO:0000256" key="11">
    <source>
        <dbReference type="ARBA" id="ARBA00023136"/>
    </source>
</evidence>
<dbReference type="InterPro" id="IPR011662">
    <property type="entry name" value="Secretin/TonB_short_N"/>
</dbReference>
<dbReference type="Pfam" id="PF07715">
    <property type="entry name" value="Plug"/>
    <property type="match status" value="1"/>
</dbReference>
<evidence type="ECO:0000256" key="5">
    <source>
        <dbReference type="ARBA" id="ARBA00022496"/>
    </source>
</evidence>
<evidence type="ECO:0000256" key="3">
    <source>
        <dbReference type="ARBA" id="ARBA00022448"/>
    </source>
</evidence>
<keyword evidence="18" id="KW-1185">Reference proteome</keyword>
<dbReference type="SMART" id="SM00965">
    <property type="entry name" value="STN"/>
    <property type="match status" value="1"/>
</dbReference>
<organism evidence="17 18">
    <name type="scientific">Rubrivivax gelatinosus</name>
    <name type="common">Rhodocyclus gelatinosus</name>
    <name type="synonym">Rhodopseudomonas gelatinosa</name>
    <dbReference type="NCBI Taxonomy" id="28068"/>
    <lineage>
        <taxon>Bacteria</taxon>
        <taxon>Pseudomonadati</taxon>
        <taxon>Pseudomonadota</taxon>
        <taxon>Betaproteobacteria</taxon>
        <taxon>Burkholderiales</taxon>
        <taxon>Sphaerotilaceae</taxon>
        <taxon>Rubrivivax</taxon>
    </lineage>
</organism>
<evidence type="ECO:0000256" key="10">
    <source>
        <dbReference type="ARBA" id="ARBA00023077"/>
    </source>
</evidence>
<keyword evidence="6 14" id="KW-0812">Transmembrane</keyword>
<sequence length="814" mass="88349">MTHRSSRAAVPRCGLHPAPLALALQLAFAAVAAALVLPDSARAQPASAQADRAYSIPAGALDAALARLAAESGLLLAASAELVQGRRSPGLQGRYAPEDALRALLAGSGLQAARRSDGAYTLLPAAERAGAAPATLPPLRAKGRREDETATGPVDGYVARRSASASRTDTALLETPQSVSVVGAEQLAAQKAVSLADGLSYTPGVAQQSAVFSRMVDDLMVRGFNVANGNLGMLRDGMKYQSNVYDGGMEPYGLERLELVRGAASVLYGQLSPGGLVNAVSKRPTVTPLNELNLEFGSYDRRQVSGDFGGAIDADGRWSWRLTALARDADNWVHDVPDDKRYVAPALSWQPDADTRLTLLASRQSVDTRFASPLLYQDVASGVLPRRLFLGEPDFDRYDSDTTALGYEFEHRFANGVKLRSAARRFDADVRWDYMMANIAPVSGGLLYRLASQRDERSSGQTADNSLAFDFDTGALRHSLLAGIDYYRRTYDSHRWRGSAPSALDLADPVRAGAPAIDGTRDRGSDNLGEQTGLYLQDQMRLGRWALTAGARYDNSRSHSRSYLSGARSGQKDDDVTGRAGVVYLFDSGWAPYLSVSQSFQPQIGTDSQSGEAFTPSRGRQVEAGLRWQPADSRLLLAAALYELRQTDVVTADANANQYQQGEVRSRGFELEARWQGRQTALIGAFAFTDARVRRSRLAYEVDQQVAMVPRQAFSLWSERRFQDFGLAGLKLGLGLRYTARTNIPERGAQVPGYTLVDAMLGYELGELRPALRGATVALNARNLFDREFFTCTGSDGCRYGEPSTWTATFGYRW</sequence>
<evidence type="ECO:0000256" key="15">
    <source>
        <dbReference type="RuleBase" id="RU003357"/>
    </source>
</evidence>
<dbReference type="InterPro" id="IPR037066">
    <property type="entry name" value="Plug_dom_sf"/>
</dbReference>
<evidence type="ECO:0000256" key="2">
    <source>
        <dbReference type="ARBA" id="ARBA00009810"/>
    </source>
</evidence>
<comment type="similarity">
    <text evidence="2 14 15">Belongs to the TonB-dependent receptor family.</text>
</comment>
<dbReference type="PANTHER" id="PTHR32552:SF68">
    <property type="entry name" value="FERRICHROME OUTER MEMBRANE TRANSPORTER_PHAGE RECEPTOR"/>
    <property type="match status" value="1"/>
</dbReference>
<reference evidence="17" key="1">
    <citation type="submission" date="2017-08" db="EMBL/GenBank/DDBJ databases">
        <authorList>
            <person name="Imhoff J.F."/>
            <person name="Rahn T."/>
            <person name="Kuenzel S."/>
            <person name="Neulinger S.C."/>
        </authorList>
    </citation>
    <scope>NUCLEOTIDE SEQUENCE</scope>
    <source>
        <strain evidence="17">IM 151</strain>
    </source>
</reference>
<evidence type="ECO:0000256" key="1">
    <source>
        <dbReference type="ARBA" id="ARBA00004571"/>
    </source>
</evidence>
<dbReference type="Gene3D" id="2.40.170.20">
    <property type="entry name" value="TonB-dependent receptor, beta-barrel domain"/>
    <property type="match status" value="1"/>
</dbReference>
<keyword evidence="7" id="KW-0732">Signal</keyword>
<dbReference type="Gene3D" id="2.170.130.10">
    <property type="entry name" value="TonB-dependent receptor, plug domain"/>
    <property type="match status" value="1"/>
</dbReference>
<comment type="subcellular location">
    <subcellularLocation>
        <location evidence="1 14">Cell outer membrane</location>
        <topology evidence="1 14">Multi-pass membrane protein</topology>
    </subcellularLocation>
</comment>
<protein>
    <recommendedName>
        <fullName evidence="16">Secretin/TonB short N-terminal domain-containing protein</fullName>
    </recommendedName>
</protein>
<dbReference type="Gene3D" id="3.55.50.30">
    <property type="match status" value="1"/>
</dbReference>
<keyword evidence="5" id="KW-0410">Iron transport</keyword>
<proteinExistence type="inferred from homology"/>
<evidence type="ECO:0000313" key="18">
    <source>
        <dbReference type="Proteomes" id="UP001041814"/>
    </source>
</evidence>
<keyword evidence="12" id="KW-0675">Receptor</keyword>
<evidence type="ECO:0000256" key="9">
    <source>
        <dbReference type="ARBA" id="ARBA00023065"/>
    </source>
</evidence>
<dbReference type="SUPFAM" id="SSF56935">
    <property type="entry name" value="Porins"/>
    <property type="match status" value="1"/>
</dbReference>
<accession>A0ABS1E380</accession>
<dbReference type="Pfam" id="PF07660">
    <property type="entry name" value="STN"/>
    <property type="match status" value="1"/>
</dbReference>
<evidence type="ECO:0000256" key="4">
    <source>
        <dbReference type="ARBA" id="ARBA00022452"/>
    </source>
</evidence>
<dbReference type="EMBL" id="NRRU01000176">
    <property type="protein sequence ID" value="MBK1715910.1"/>
    <property type="molecule type" value="Genomic_DNA"/>
</dbReference>
<keyword evidence="11 14" id="KW-0472">Membrane</keyword>
<evidence type="ECO:0000256" key="13">
    <source>
        <dbReference type="ARBA" id="ARBA00023237"/>
    </source>
</evidence>
<evidence type="ECO:0000256" key="14">
    <source>
        <dbReference type="PROSITE-ProRule" id="PRU01360"/>
    </source>
</evidence>
<evidence type="ECO:0000256" key="6">
    <source>
        <dbReference type="ARBA" id="ARBA00022692"/>
    </source>
</evidence>
<evidence type="ECO:0000256" key="12">
    <source>
        <dbReference type="ARBA" id="ARBA00023170"/>
    </source>
</evidence>
<evidence type="ECO:0000313" key="17">
    <source>
        <dbReference type="EMBL" id="MBK1715910.1"/>
    </source>
</evidence>
<keyword evidence="8" id="KW-0408">Iron</keyword>
<dbReference type="InterPro" id="IPR012910">
    <property type="entry name" value="Plug_dom"/>
</dbReference>
<dbReference type="InterPro" id="IPR039426">
    <property type="entry name" value="TonB-dep_rcpt-like"/>
</dbReference>
<feature type="domain" description="Secretin/TonB short N-terminal" evidence="16">
    <location>
        <begin position="74"/>
        <end position="125"/>
    </location>
</feature>
<dbReference type="Pfam" id="PF00593">
    <property type="entry name" value="TonB_dep_Rec_b-barrel"/>
    <property type="match status" value="1"/>
</dbReference>
<dbReference type="InterPro" id="IPR000531">
    <property type="entry name" value="Beta-barrel_TonB"/>
</dbReference>
<keyword evidence="3 14" id="KW-0813">Transport</keyword>
<dbReference type="Proteomes" id="UP001041814">
    <property type="component" value="Unassembled WGS sequence"/>
</dbReference>
<name>A0ABS1E380_RUBGE</name>
<dbReference type="NCBIfam" id="TIGR01783">
    <property type="entry name" value="TonB-siderophor"/>
    <property type="match status" value="1"/>
</dbReference>
<reference evidence="17" key="2">
    <citation type="journal article" date="2020" name="Microorganisms">
        <title>Osmotic Adaptation and Compatible Solute Biosynthesis of Phototrophic Bacteria as Revealed from Genome Analyses.</title>
        <authorList>
            <person name="Imhoff J.F."/>
            <person name="Rahn T."/>
            <person name="Kunzel S."/>
            <person name="Keller A."/>
            <person name="Neulinger S.C."/>
        </authorList>
    </citation>
    <scope>NUCLEOTIDE SEQUENCE</scope>
    <source>
        <strain evidence="17">IM 151</strain>
    </source>
</reference>